<comment type="caution">
    <text evidence="1">The sequence shown here is derived from an EMBL/GenBank/DDBJ whole genome shotgun (WGS) entry which is preliminary data.</text>
</comment>
<dbReference type="EMBL" id="PDJQ01000001">
    <property type="protein sequence ID" value="PFG73968.1"/>
    <property type="molecule type" value="Genomic_DNA"/>
</dbReference>
<dbReference type="Proteomes" id="UP000223071">
    <property type="component" value="Unassembled WGS sequence"/>
</dbReference>
<proteinExistence type="predicted"/>
<reference evidence="1 2" key="1">
    <citation type="submission" date="2017-09" db="EMBL/GenBank/DDBJ databases">
        <title>Sequencing the genomes of two abundant thermophiles in Great Basin hot springs: Thermocrinis jamiesonii and novel Chloroflexi Thermoflexus hugenholtzii.</title>
        <authorList>
            <person name="Hedlund B."/>
        </authorList>
    </citation>
    <scope>NUCLEOTIDE SEQUENCE [LARGE SCALE GENOMIC DNA]</scope>
    <source>
        <strain evidence="1 2">G233</strain>
    </source>
</reference>
<keyword evidence="2" id="KW-1185">Reference proteome</keyword>
<name>A0A2A9HDT5_TEPT2</name>
<evidence type="ECO:0000313" key="1">
    <source>
        <dbReference type="EMBL" id="PFG73968.1"/>
    </source>
</evidence>
<gene>
    <name evidence="1" type="ORF">A9A59_1175</name>
</gene>
<dbReference type="AlphaFoldDB" id="A0A2A9HDT5"/>
<evidence type="ECO:0000313" key="2">
    <source>
        <dbReference type="Proteomes" id="UP000223071"/>
    </source>
</evidence>
<protein>
    <submittedName>
        <fullName evidence="1">Uncharacterized protein</fullName>
    </submittedName>
</protein>
<accession>A0A2A9HDT5</accession>
<organism evidence="1 2">
    <name type="scientific">Tepidiforma thermophila (strain KCTC 52669 / CGMCC 1.13589 / G233)</name>
    <dbReference type="NCBI Taxonomy" id="2761530"/>
    <lineage>
        <taxon>Bacteria</taxon>
        <taxon>Bacillati</taxon>
        <taxon>Chloroflexota</taxon>
        <taxon>Tepidiformia</taxon>
        <taxon>Tepidiformales</taxon>
        <taxon>Tepidiformaceae</taxon>
        <taxon>Tepidiforma</taxon>
    </lineage>
</organism>
<sequence length="74" mass="8048">MSGGEGVRRLVFVCRPPNEFVAWELPAWAAAEAGDLAGVIEVEVRHPDPEMDGSCRWCGARRGEVVRLVDGKLA</sequence>